<dbReference type="Proteomes" id="UP000287033">
    <property type="component" value="Unassembled WGS sequence"/>
</dbReference>
<name>A0A401TFV8_CHIPU</name>
<dbReference type="STRING" id="137246.A0A401TFV8"/>
<proteinExistence type="predicted"/>
<reference evidence="2 3" key="1">
    <citation type="journal article" date="2018" name="Nat. Ecol. Evol.">
        <title>Shark genomes provide insights into elasmobranch evolution and the origin of vertebrates.</title>
        <authorList>
            <person name="Hara Y"/>
            <person name="Yamaguchi K"/>
            <person name="Onimaru K"/>
            <person name="Kadota M"/>
            <person name="Koyanagi M"/>
            <person name="Keeley SD"/>
            <person name="Tatsumi K"/>
            <person name="Tanaka K"/>
            <person name="Motone F"/>
            <person name="Kageyama Y"/>
            <person name="Nozu R"/>
            <person name="Adachi N"/>
            <person name="Nishimura O"/>
            <person name="Nakagawa R"/>
            <person name="Tanegashima C"/>
            <person name="Kiyatake I"/>
            <person name="Matsumoto R"/>
            <person name="Murakumo K"/>
            <person name="Nishida K"/>
            <person name="Terakita A"/>
            <person name="Kuratani S"/>
            <person name="Sato K"/>
            <person name="Hyodo S Kuraku.S."/>
        </authorList>
    </citation>
    <scope>NUCLEOTIDE SEQUENCE [LARGE SCALE GENOMIC DNA]</scope>
</reference>
<gene>
    <name evidence="2" type="ORF">chiPu_0025044</name>
</gene>
<keyword evidence="3" id="KW-1185">Reference proteome</keyword>
<evidence type="ECO:0000256" key="1">
    <source>
        <dbReference type="SAM" id="MobiDB-lite"/>
    </source>
</evidence>
<evidence type="ECO:0000313" key="3">
    <source>
        <dbReference type="Proteomes" id="UP000287033"/>
    </source>
</evidence>
<organism evidence="2 3">
    <name type="scientific">Chiloscyllium punctatum</name>
    <name type="common">Brownbanded bambooshark</name>
    <name type="synonym">Hemiscyllium punctatum</name>
    <dbReference type="NCBI Taxonomy" id="137246"/>
    <lineage>
        <taxon>Eukaryota</taxon>
        <taxon>Metazoa</taxon>
        <taxon>Chordata</taxon>
        <taxon>Craniata</taxon>
        <taxon>Vertebrata</taxon>
        <taxon>Chondrichthyes</taxon>
        <taxon>Elasmobranchii</taxon>
        <taxon>Galeomorphii</taxon>
        <taxon>Galeoidea</taxon>
        <taxon>Orectolobiformes</taxon>
        <taxon>Hemiscylliidae</taxon>
        <taxon>Chiloscyllium</taxon>
    </lineage>
</organism>
<protein>
    <submittedName>
        <fullName evidence="2">Uncharacterized protein</fullName>
    </submittedName>
</protein>
<dbReference type="EMBL" id="BEZZ01051117">
    <property type="protein sequence ID" value="GCC41518.1"/>
    <property type="molecule type" value="Genomic_DNA"/>
</dbReference>
<sequence length="162" mass="18002">MARSPWGTFSSFLRRGHASSVDTAGLTLPEAMGEEDEDELPTLSGANKLRMVLRDEEVVCNGAGADPNPGQGAGVPEEPPHDTRASEQKCNRCSKTSELARQKAVKKKLWIAMTLYVVFTVGEFIGRHCTPGVKQIQGHFYYWVVRERGVRVELEWKKGEVN</sequence>
<feature type="region of interest" description="Disordered" evidence="1">
    <location>
        <begin position="24"/>
        <end position="46"/>
    </location>
</feature>
<comment type="caution">
    <text evidence="2">The sequence shown here is derived from an EMBL/GenBank/DDBJ whole genome shotgun (WGS) entry which is preliminary data.</text>
</comment>
<feature type="compositionally biased region" description="Basic and acidic residues" evidence="1">
    <location>
        <begin position="78"/>
        <end position="90"/>
    </location>
</feature>
<accession>A0A401TFV8</accession>
<feature type="region of interest" description="Disordered" evidence="1">
    <location>
        <begin position="60"/>
        <end position="93"/>
    </location>
</feature>
<dbReference type="AlphaFoldDB" id="A0A401TFV8"/>
<evidence type="ECO:0000313" key="2">
    <source>
        <dbReference type="EMBL" id="GCC41518.1"/>
    </source>
</evidence>